<feature type="region of interest" description="Disordered" evidence="2">
    <location>
        <begin position="127"/>
        <end position="180"/>
    </location>
</feature>
<feature type="region of interest" description="Disordered" evidence="2">
    <location>
        <begin position="445"/>
        <end position="482"/>
    </location>
</feature>
<evidence type="ECO:0000256" key="2">
    <source>
        <dbReference type="SAM" id="MobiDB-lite"/>
    </source>
</evidence>
<organism evidence="3">
    <name type="scientific">Melanopsichium pennsylvanicum 4</name>
    <dbReference type="NCBI Taxonomy" id="1398559"/>
    <lineage>
        <taxon>Eukaryota</taxon>
        <taxon>Fungi</taxon>
        <taxon>Dikarya</taxon>
        <taxon>Basidiomycota</taxon>
        <taxon>Ustilaginomycotina</taxon>
        <taxon>Ustilaginomycetes</taxon>
        <taxon>Ustilaginales</taxon>
        <taxon>Ustilaginaceae</taxon>
        <taxon>Melanopsichium</taxon>
    </lineage>
</organism>
<dbReference type="EMBL" id="HG529673">
    <property type="protein sequence ID" value="CDI56041.1"/>
    <property type="molecule type" value="Genomic_DNA"/>
</dbReference>
<accession>A0A077R9U9</accession>
<dbReference type="PANTHER" id="PTHR43991:SF9">
    <property type="entry name" value="DUF2415 DOMAIN-CONTAINING PROTEIN"/>
    <property type="match status" value="1"/>
</dbReference>
<keyword evidence="1" id="KW-0853">WD repeat</keyword>
<dbReference type="SUPFAM" id="SSF50978">
    <property type="entry name" value="WD40 repeat-like"/>
    <property type="match status" value="1"/>
</dbReference>
<dbReference type="InterPro" id="IPR015943">
    <property type="entry name" value="WD40/YVTN_repeat-like_dom_sf"/>
</dbReference>
<sequence length="540" mass="57536">MTIENSHINAIPTSIIPARVNIHHLQLRDLLQHSGVKDRVLFVSRLQVEQADFSLPHKSPSTYCTLDFQPNCLTTGCGLLATGGQHGELALRLLNHEAAEAQPTPWLLRTPTGGSINNAITIQSDLNHPLSSSSASTSNAYSRSNPDNKNQSAVVDTSGIPTSYSPWARDEPTSSSNLVRPGFLFGDEEMESELSQSVFEELAAAYGFDPSSVNRSSRWRRTPQTNTSITSSTTANTANSSATAVAVPPIQVMVTVGDTPQVFIHSISPSGEHMKIATYTASSDACFSTTWSPDASKFAVASQDGVVSVWDVRSSKRLAGVSTSQGGGGGSGAARVVKWSPCGRYLAFTEHRNFWGVTDAVTFTQTQRIAAPSHLTSNSGGGNAGATLSSGVDVREGWIERRMAAEDRFRMVTGGEEAIARDRERRSMIHATFMREWNRAVNLVDSSSSSSSSSPSLTATNSSASTNNDSTNTNTMGFSRNSRGSNYYPPEFLVNPLATTATNSAGATSGVGGSGGVLERVAAKYDVRDVRLSVVNADLL</sequence>
<dbReference type="Gene3D" id="2.130.10.10">
    <property type="entry name" value="YVTN repeat-like/Quinoprotein amine dehydrogenase"/>
    <property type="match status" value="1"/>
</dbReference>
<protein>
    <submittedName>
        <fullName evidence="3">Wd40 repeat-like protein</fullName>
    </submittedName>
</protein>
<dbReference type="PANTHER" id="PTHR43991">
    <property type="entry name" value="WD REPEAT PROTEIN (AFU_ORTHOLOGUE AFUA_8G05640)-RELATED"/>
    <property type="match status" value="1"/>
</dbReference>
<dbReference type="InterPro" id="IPR036322">
    <property type="entry name" value="WD40_repeat_dom_sf"/>
</dbReference>
<dbReference type="PROSITE" id="PS50082">
    <property type="entry name" value="WD_REPEATS_2"/>
    <property type="match status" value="1"/>
</dbReference>
<reference evidence="3" key="1">
    <citation type="journal article" date="2014" name="Genome Biol. Evol.">
        <title>Gene Loss Rather Than Gene Gain Is Associated with a Host Jump from Monocots to Dicots in the Smut Fungus Melanopsichium pennsylvanicum.</title>
        <authorList>
            <person name="Sharma R."/>
            <person name="Mishra B."/>
            <person name="Runge F."/>
            <person name="Thines M."/>
        </authorList>
    </citation>
    <scope>NUCLEOTIDE SEQUENCE</scope>
    <source>
        <strain evidence="3">4</strain>
    </source>
</reference>
<feature type="compositionally biased region" description="Low complexity" evidence="2">
    <location>
        <begin position="131"/>
        <end position="145"/>
    </location>
</feature>
<dbReference type="AlphaFoldDB" id="A0A077R9U9"/>
<dbReference type="SMART" id="SM00320">
    <property type="entry name" value="WD40"/>
    <property type="match status" value="1"/>
</dbReference>
<feature type="compositionally biased region" description="Low complexity" evidence="2">
    <location>
        <begin position="225"/>
        <end position="236"/>
    </location>
</feature>
<dbReference type="InterPro" id="IPR001680">
    <property type="entry name" value="WD40_rpt"/>
</dbReference>
<name>A0A077R9U9_9BASI</name>
<feature type="region of interest" description="Disordered" evidence="2">
    <location>
        <begin position="213"/>
        <end position="236"/>
    </location>
</feature>
<evidence type="ECO:0000256" key="1">
    <source>
        <dbReference type="PROSITE-ProRule" id="PRU00221"/>
    </source>
</evidence>
<feature type="repeat" description="WD" evidence="1">
    <location>
        <begin position="279"/>
        <end position="320"/>
    </location>
</feature>
<proteinExistence type="predicted"/>
<dbReference type="PROSITE" id="PS50294">
    <property type="entry name" value="WD_REPEATS_REGION"/>
    <property type="match status" value="1"/>
</dbReference>
<evidence type="ECO:0000313" key="3">
    <source>
        <dbReference type="EMBL" id="CDI56041.1"/>
    </source>
</evidence>
<feature type="compositionally biased region" description="Polar residues" evidence="2">
    <location>
        <begin position="147"/>
        <end position="165"/>
    </location>
</feature>
<feature type="compositionally biased region" description="Low complexity" evidence="2">
    <location>
        <begin position="445"/>
        <end position="475"/>
    </location>
</feature>